<name>A0A3S8V0L6_9HYME</name>
<dbReference type="EC" id="7.1.1.2" evidence="4 18"/>
<feature type="transmembrane region" description="Helical" evidence="18">
    <location>
        <begin position="268"/>
        <end position="286"/>
    </location>
</feature>
<evidence type="ECO:0000256" key="14">
    <source>
        <dbReference type="ARBA" id="ARBA00023075"/>
    </source>
</evidence>
<keyword evidence="8 18" id="KW-0812">Transmembrane</keyword>
<evidence type="ECO:0000256" key="5">
    <source>
        <dbReference type="ARBA" id="ARBA00021008"/>
    </source>
</evidence>
<dbReference type="PANTHER" id="PTHR46552:SF1">
    <property type="entry name" value="NADH-UBIQUINONE OXIDOREDUCTASE CHAIN 2"/>
    <property type="match status" value="1"/>
</dbReference>
<evidence type="ECO:0000256" key="9">
    <source>
        <dbReference type="ARBA" id="ARBA00022792"/>
    </source>
</evidence>
<feature type="transmembrane region" description="Helical" evidence="18">
    <location>
        <begin position="134"/>
        <end position="153"/>
    </location>
</feature>
<evidence type="ECO:0000256" key="2">
    <source>
        <dbReference type="ARBA" id="ARBA00004448"/>
    </source>
</evidence>
<dbReference type="EMBL" id="MG923492">
    <property type="protein sequence ID" value="AZL93192.1"/>
    <property type="molecule type" value="Genomic_DNA"/>
</dbReference>
<sequence>MTTLINPLYNLMIIPFNMIFIPISFLSMKTWLSMWICLEINTFLFILSLMLSYKFVWEVSINYFFIQIMSSTILITVMISNYYNFNMNSPTMSIMWTLSLMMKLGMTPFHLWFIKMMLGLDWFFCFLLTTTQKFPLFILFFSFNNSVISKMIIIMSSMHASYKMFEMVNMKSIMAYSSITHSSWMLMILSEIFNMWMFYFVIYTILMFSLLGIFKMMNIYHLNDLFSWSYNKNLLLFLLMLSISSLPPLSGFMIKWMSIYYISSNNELFFLTVLIYTSLLSMYFYMRISFNYSLINFLNFKNLNKKYFLYKFNMLLIYTMMISIISIFMLFTFFFM</sequence>
<proteinExistence type="inferred from homology"/>
<comment type="subcellular location">
    <subcellularLocation>
        <location evidence="2 18">Mitochondrion inner membrane</location>
        <topology evidence="2 18">Multi-pass membrane protein</topology>
    </subcellularLocation>
</comment>
<keyword evidence="16 18" id="KW-0472">Membrane</keyword>
<evidence type="ECO:0000256" key="7">
    <source>
        <dbReference type="ARBA" id="ARBA00022660"/>
    </source>
</evidence>
<gene>
    <name evidence="20" type="primary">nad2</name>
</gene>
<feature type="domain" description="NADH:quinone oxidoreductase/Mrp antiporter transmembrane" evidence="19">
    <location>
        <begin position="31"/>
        <end position="280"/>
    </location>
</feature>
<keyword evidence="10 18" id="KW-1278">Translocase</keyword>
<dbReference type="PRINTS" id="PR01436">
    <property type="entry name" value="NADHDHGNASE2"/>
</dbReference>
<evidence type="ECO:0000256" key="18">
    <source>
        <dbReference type="RuleBase" id="RU003403"/>
    </source>
</evidence>
<dbReference type="GO" id="GO:0008137">
    <property type="term" value="F:NADH dehydrogenase (ubiquinone) activity"/>
    <property type="evidence" value="ECO:0007669"/>
    <property type="project" value="UniProtKB-EC"/>
</dbReference>
<evidence type="ECO:0000256" key="17">
    <source>
        <dbReference type="ARBA" id="ARBA00049551"/>
    </source>
</evidence>
<evidence type="ECO:0000256" key="13">
    <source>
        <dbReference type="ARBA" id="ARBA00023027"/>
    </source>
</evidence>
<comment type="similarity">
    <text evidence="3 18">Belongs to the complex I subunit 2 family.</text>
</comment>
<geneLocation type="mitochondrion" evidence="20"/>
<feature type="transmembrane region" description="Helical" evidence="18">
    <location>
        <begin position="32"/>
        <end position="51"/>
    </location>
</feature>
<accession>A0A3S8V0L6</accession>
<dbReference type="PANTHER" id="PTHR46552">
    <property type="entry name" value="NADH-UBIQUINONE OXIDOREDUCTASE CHAIN 2"/>
    <property type="match status" value="1"/>
</dbReference>
<comment type="catalytic activity">
    <reaction evidence="17 18">
        <text>a ubiquinone + NADH + 5 H(+)(in) = a ubiquinol + NAD(+) + 4 H(+)(out)</text>
        <dbReference type="Rhea" id="RHEA:29091"/>
        <dbReference type="Rhea" id="RHEA-COMP:9565"/>
        <dbReference type="Rhea" id="RHEA-COMP:9566"/>
        <dbReference type="ChEBI" id="CHEBI:15378"/>
        <dbReference type="ChEBI" id="CHEBI:16389"/>
        <dbReference type="ChEBI" id="CHEBI:17976"/>
        <dbReference type="ChEBI" id="CHEBI:57540"/>
        <dbReference type="ChEBI" id="CHEBI:57945"/>
        <dbReference type="EC" id="7.1.1.2"/>
    </reaction>
</comment>
<evidence type="ECO:0000259" key="19">
    <source>
        <dbReference type="Pfam" id="PF00361"/>
    </source>
</evidence>
<dbReference type="InterPro" id="IPR001750">
    <property type="entry name" value="ND/Mrp_TM"/>
</dbReference>
<evidence type="ECO:0000256" key="4">
    <source>
        <dbReference type="ARBA" id="ARBA00012944"/>
    </source>
</evidence>
<evidence type="ECO:0000256" key="6">
    <source>
        <dbReference type="ARBA" id="ARBA00022448"/>
    </source>
</evidence>
<evidence type="ECO:0000256" key="12">
    <source>
        <dbReference type="ARBA" id="ARBA00022989"/>
    </source>
</evidence>
<keyword evidence="9 18" id="KW-0999">Mitochondrion inner membrane</keyword>
<feature type="transmembrane region" description="Helical" evidence="18">
    <location>
        <begin position="63"/>
        <end position="83"/>
    </location>
</feature>
<reference evidence="20" key="1">
    <citation type="journal article" date="2018" name="Mol. Phylogenet. Evol.">
        <title>Mitochondrial phylogenomics of the Hymenoptera.</title>
        <authorList>
            <person name="Tang P."/>
            <person name="Zhu J.C."/>
            <person name="Zheng B.Y."/>
            <person name="Wei S.J."/>
            <person name="Sharkey M."/>
            <person name="Chen X.X."/>
            <person name="Vogler A.P."/>
        </authorList>
    </citation>
    <scope>NUCLEOTIDE SEQUENCE</scope>
</reference>
<keyword evidence="6" id="KW-0813">Transport</keyword>
<keyword evidence="11 18" id="KW-0249">Electron transport</keyword>
<dbReference type="InterPro" id="IPR003917">
    <property type="entry name" value="NADH_UbQ_OxRdtase_chain2"/>
</dbReference>
<keyword evidence="14 18" id="KW-0830">Ubiquinone</keyword>
<keyword evidence="13 18" id="KW-0520">NAD</keyword>
<keyword evidence="15 18" id="KW-0496">Mitochondrion</keyword>
<feature type="transmembrane region" description="Helical" evidence="18">
    <location>
        <begin position="234"/>
        <end position="262"/>
    </location>
</feature>
<evidence type="ECO:0000256" key="16">
    <source>
        <dbReference type="ARBA" id="ARBA00023136"/>
    </source>
</evidence>
<feature type="transmembrane region" description="Helical" evidence="18">
    <location>
        <begin position="95"/>
        <end position="114"/>
    </location>
</feature>
<evidence type="ECO:0000256" key="1">
    <source>
        <dbReference type="ARBA" id="ARBA00003257"/>
    </source>
</evidence>
<feature type="transmembrane region" description="Helical" evidence="18">
    <location>
        <begin position="6"/>
        <end position="25"/>
    </location>
</feature>
<comment type="function">
    <text evidence="18">Core subunit of the mitochondrial membrane respiratory chain NADH dehydrogenase (Complex I) which catalyzes electron transfer from NADH through the respiratory chain, using ubiquinone as an electron acceptor. Essential for the catalytic activity and assembly of complex I.</text>
</comment>
<keyword evidence="7 18" id="KW-0679">Respiratory chain</keyword>
<dbReference type="GO" id="GO:0006120">
    <property type="term" value="P:mitochondrial electron transport, NADH to ubiquinone"/>
    <property type="evidence" value="ECO:0007669"/>
    <property type="project" value="InterPro"/>
</dbReference>
<protein>
    <recommendedName>
        <fullName evidence="5 18">NADH-ubiquinone oxidoreductase chain 2</fullName>
        <ecNumber evidence="4 18">7.1.1.2</ecNumber>
    </recommendedName>
</protein>
<dbReference type="Pfam" id="PF00361">
    <property type="entry name" value="Proton_antipo_M"/>
    <property type="match status" value="1"/>
</dbReference>
<dbReference type="GO" id="GO:0005743">
    <property type="term" value="C:mitochondrial inner membrane"/>
    <property type="evidence" value="ECO:0007669"/>
    <property type="project" value="UniProtKB-SubCell"/>
</dbReference>
<feature type="transmembrane region" description="Helical" evidence="18">
    <location>
        <begin position="307"/>
        <end position="335"/>
    </location>
</feature>
<evidence type="ECO:0000313" key="20">
    <source>
        <dbReference type="EMBL" id="AZL93192.1"/>
    </source>
</evidence>
<evidence type="ECO:0000256" key="15">
    <source>
        <dbReference type="ARBA" id="ARBA00023128"/>
    </source>
</evidence>
<organism evidence="20">
    <name type="scientific">Dryinus sp. ZJUH_2016011</name>
    <dbReference type="NCBI Taxonomy" id="2491175"/>
    <lineage>
        <taxon>Eukaryota</taxon>
        <taxon>Metazoa</taxon>
        <taxon>Ecdysozoa</taxon>
        <taxon>Arthropoda</taxon>
        <taxon>Hexapoda</taxon>
        <taxon>Insecta</taxon>
        <taxon>Pterygota</taxon>
        <taxon>Neoptera</taxon>
        <taxon>Endopterygota</taxon>
        <taxon>Hymenoptera</taxon>
        <taxon>Apocrita</taxon>
        <taxon>Aculeata</taxon>
        <taxon>Chrysidoidea</taxon>
        <taxon>Dryinidae</taxon>
        <taxon>Dryininae</taxon>
        <taxon>Dryinus</taxon>
    </lineage>
</organism>
<dbReference type="InterPro" id="IPR050175">
    <property type="entry name" value="Complex_I_Subunit_2"/>
</dbReference>
<evidence type="ECO:0000256" key="11">
    <source>
        <dbReference type="ARBA" id="ARBA00022982"/>
    </source>
</evidence>
<feature type="transmembrane region" description="Helical" evidence="18">
    <location>
        <begin position="196"/>
        <end position="214"/>
    </location>
</feature>
<evidence type="ECO:0000256" key="3">
    <source>
        <dbReference type="ARBA" id="ARBA00007012"/>
    </source>
</evidence>
<evidence type="ECO:0000256" key="8">
    <source>
        <dbReference type="ARBA" id="ARBA00022692"/>
    </source>
</evidence>
<comment type="function">
    <text evidence="1">Core subunit of the mitochondrial membrane respiratory chain NADH dehydrogenase (Complex I) that is believed to belong to the minimal assembly required for catalysis. Complex I functions in the transfer of electrons from NADH to the respiratory chain. The immediate electron acceptor for the enzyme is believed to be ubiquinone.</text>
</comment>
<evidence type="ECO:0000256" key="10">
    <source>
        <dbReference type="ARBA" id="ARBA00022967"/>
    </source>
</evidence>
<keyword evidence="12 18" id="KW-1133">Transmembrane helix</keyword>
<dbReference type="AlphaFoldDB" id="A0A3S8V0L6"/>